<feature type="region of interest" description="Disordered" evidence="4">
    <location>
        <begin position="224"/>
        <end position="247"/>
    </location>
</feature>
<evidence type="ECO:0000313" key="5">
    <source>
        <dbReference type="EMBL" id="KAK0532554.1"/>
    </source>
</evidence>
<proteinExistence type="predicted"/>
<dbReference type="PANTHER" id="PTHR47941">
    <property type="entry name" value="PENTATRICOPEPTIDE REPEAT-CONTAINING PROTEIN 3, MITOCHONDRIAL"/>
    <property type="match status" value="1"/>
</dbReference>
<feature type="region of interest" description="Disordered" evidence="4">
    <location>
        <begin position="997"/>
        <end position="1033"/>
    </location>
</feature>
<keyword evidence="1" id="KW-0677">Repeat</keyword>
<dbReference type="Proteomes" id="UP001176521">
    <property type="component" value="Unassembled WGS sequence"/>
</dbReference>
<evidence type="ECO:0008006" key="7">
    <source>
        <dbReference type="Google" id="ProtNLM"/>
    </source>
</evidence>
<evidence type="ECO:0000256" key="2">
    <source>
        <dbReference type="PROSITE-ProRule" id="PRU00708"/>
    </source>
</evidence>
<protein>
    <recommendedName>
        <fullName evidence="7">Pentacotripeptide-repeat region of PRORP domain-containing protein</fullName>
    </recommendedName>
</protein>
<dbReference type="InterPro" id="IPR002885">
    <property type="entry name" value="PPR_rpt"/>
</dbReference>
<dbReference type="Pfam" id="PF01535">
    <property type="entry name" value="PPR"/>
    <property type="match status" value="1"/>
</dbReference>
<feature type="compositionally biased region" description="Polar residues" evidence="4">
    <location>
        <begin position="1022"/>
        <end position="1033"/>
    </location>
</feature>
<organism evidence="5 6">
    <name type="scientific">Tilletia horrida</name>
    <dbReference type="NCBI Taxonomy" id="155126"/>
    <lineage>
        <taxon>Eukaryota</taxon>
        <taxon>Fungi</taxon>
        <taxon>Dikarya</taxon>
        <taxon>Basidiomycota</taxon>
        <taxon>Ustilaginomycotina</taxon>
        <taxon>Exobasidiomycetes</taxon>
        <taxon>Tilletiales</taxon>
        <taxon>Tilletiaceae</taxon>
        <taxon>Tilletia</taxon>
    </lineage>
</organism>
<sequence>MFKAAHARYAVATAAAAAAAAAAAQTQLAAGGAAKAAAAALPIPSLAPKPPGRQTIKAASLRAARRRRADQQGFQVEGPKLTLLEQEKLLRQEIAELERKLESTTQAESSKQATEHLPPLDELTLEQLYHALTLPEPLTPAEERLLLLDQRRSVKRVLSLEAPASKEERPAPLLDRERVQLRLRALESRIAGIALTSDQELAQVFTDERDSLAVRVGQLISSHSEAETAEQAEGYAGLPGTGSAELRGEPVDRRTFHEIMSVCAHNGDVAQCQHALRQLEMAGLSADSQSYHYLVKAHLRAGNTLVAMQSVTALERSPTPALQSTYTLLIDHLINHPSASRAVQSAAWSIFYHMRLAVHPIPDAPLYSLMLHACAKGVPQPSDVLPIAKHTIPVVRAVRKMRKPGKPDAERALDLFREMTTTYKVKPNAEIYNNIILACCRSGEEQYYHEAFRLLREMLQKSDEAARLDESLAGVLWSFQGLEDDGDAAAAPRAGKFSTLRITPDRYTFHAFLHGCERHGDLARARWVLAEMIRAASYYQRALTHLGAERIQGFKEDDPLLVRLRELDECRPNAETLAHVFYAYASYQPPIWREQIKIVGAKSGKSKRGVKAAQQDEDTKEGTHGEDLGDVEARQASTPINEIEAVPNPDSAKTDINTIEDEAATAFTLDLPQTSADALREIRALMSRIVSDRELATTSDARDMEGRQMSVLSTVQPSVPMLNAYMSAVLKHLDSKDRFDIFEEVLMPLPDADQAVIGEEGDATDASSTLEYGSKFPERSLYARLGLRPNSRTYQVGLNLCADVNFKLVNWPEGEATEDPPRFKGSEIRKVADRWWEEWRRLDAEEEAASKQRRVASGLEPDSFGTIALARRREKAWSARIRHLAKFHMLEEAVSTLHEFTQLYPPYKAGQVVLRDEAEVELSKKARTAANAAKDSKQVVPVEKANQPLPALRTKAASRQAAEMLSLPTSLLAGIGPLSIPPQAYNVLLATAQIQGATPPGSAEGEANVVDEKGDQQREQNVHSSSQNASNLSAHVTDAIRPGLTWTDLALLHQRLVERGGKAVQQGIRLVNWAGKAYEAQKKESW</sequence>
<evidence type="ECO:0000256" key="3">
    <source>
        <dbReference type="SAM" id="Coils"/>
    </source>
</evidence>
<dbReference type="AlphaFoldDB" id="A0AAN6GBK1"/>
<keyword evidence="3" id="KW-0175">Coiled coil</keyword>
<feature type="repeat" description="PPR" evidence="2">
    <location>
        <begin position="428"/>
        <end position="465"/>
    </location>
</feature>
<evidence type="ECO:0000256" key="1">
    <source>
        <dbReference type="ARBA" id="ARBA00022737"/>
    </source>
</evidence>
<evidence type="ECO:0000256" key="4">
    <source>
        <dbReference type="SAM" id="MobiDB-lite"/>
    </source>
</evidence>
<comment type="caution">
    <text evidence="5">The sequence shown here is derived from an EMBL/GenBank/DDBJ whole genome shotgun (WGS) entry which is preliminary data.</text>
</comment>
<feature type="coiled-coil region" evidence="3">
    <location>
        <begin position="80"/>
        <end position="107"/>
    </location>
</feature>
<accession>A0AAN6GBK1</accession>
<reference evidence="5" key="1">
    <citation type="journal article" date="2023" name="PhytoFront">
        <title>Draft Genome Resources of Seven Strains of Tilletia horrida, Causal Agent of Kernel Smut of Rice.</title>
        <authorList>
            <person name="Khanal S."/>
            <person name="Antony Babu S."/>
            <person name="Zhou X.G."/>
        </authorList>
    </citation>
    <scope>NUCLEOTIDE SEQUENCE</scope>
    <source>
        <strain evidence="5">TX3</strain>
    </source>
</reference>
<feature type="compositionally biased region" description="Basic and acidic residues" evidence="4">
    <location>
        <begin position="620"/>
        <end position="631"/>
    </location>
</feature>
<feature type="region of interest" description="Disordered" evidence="4">
    <location>
        <begin position="607"/>
        <end position="631"/>
    </location>
</feature>
<feature type="compositionally biased region" description="Basic and acidic residues" evidence="4">
    <location>
        <begin position="1010"/>
        <end position="1021"/>
    </location>
</feature>
<dbReference type="EMBL" id="JAPDMQ010000157">
    <property type="protein sequence ID" value="KAK0532554.1"/>
    <property type="molecule type" value="Genomic_DNA"/>
</dbReference>
<gene>
    <name evidence="5" type="ORF">OC842_003252</name>
</gene>
<name>A0AAN6GBK1_9BASI</name>
<evidence type="ECO:0000313" key="6">
    <source>
        <dbReference type="Proteomes" id="UP001176521"/>
    </source>
</evidence>
<keyword evidence="6" id="KW-1185">Reference proteome</keyword>
<dbReference type="InterPro" id="IPR011990">
    <property type="entry name" value="TPR-like_helical_dom_sf"/>
</dbReference>
<dbReference type="Gene3D" id="1.25.40.10">
    <property type="entry name" value="Tetratricopeptide repeat domain"/>
    <property type="match status" value="2"/>
</dbReference>
<dbReference type="PROSITE" id="PS51375">
    <property type="entry name" value="PPR"/>
    <property type="match status" value="1"/>
</dbReference>